<dbReference type="InterPro" id="IPR047347">
    <property type="entry name" value="YvaQ-like_sensor"/>
</dbReference>
<keyword evidence="5" id="KW-0812">Transmembrane</keyword>
<keyword evidence="5" id="KW-0472">Membrane</keyword>
<dbReference type="Gene3D" id="1.10.287.950">
    <property type="entry name" value="Methyl-accepting chemotaxis protein"/>
    <property type="match status" value="1"/>
</dbReference>
<evidence type="ECO:0000256" key="3">
    <source>
        <dbReference type="PROSITE-ProRule" id="PRU00284"/>
    </source>
</evidence>
<dbReference type="PROSITE" id="PS50885">
    <property type="entry name" value="HAMP"/>
    <property type="match status" value="1"/>
</dbReference>
<feature type="transmembrane region" description="Helical" evidence="5">
    <location>
        <begin position="199"/>
        <end position="217"/>
    </location>
</feature>
<dbReference type="EMBL" id="JABAFA010000019">
    <property type="protein sequence ID" value="NMD99107.1"/>
    <property type="molecule type" value="Genomic_DNA"/>
</dbReference>
<feature type="compositionally biased region" description="Low complexity" evidence="4">
    <location>
        <begin position="532"/>
        <end position="547"/>
    </location>
</feature>
<dbReference type="Pfam" id="PF12729">
    <property type="entry name" value="4HB_MCP_1"/>
    <property type="match status" value="1"/>
</dbReference>
<dbReference type="PANTHER" id="PTHR32089:SF112">
    <property type="entry name" value="LYSOZYME-LIKE PROTEIN-RELATED"/>
    <property type="match status" value="1"/>
</dbReference>
<keyword evidence="9" id="KW-1185">Reference proteome</keyword>
<evidence type="ECO:0000256" key="2">
    <source>
        <dbReference type="ARBA" id="ARBA00029447"/>
    </source>
</evidence>
<protein>
    <submittedName>
        <fullName evidence="8">Methyl-accepting chemotaxis protein</fullName>
    </submittedName>
</protein>
<comment type="caution">
    <text evidence="8">The sequence shown here is derived from an EMBL/GenBank/DDBJ whole genome shotgun (WGS) entry which is preliminary data.</text>
</comment>
<feature type="transmembrane region" description="Helical" evidence="5">
    <location>
        <begin position="12"/>
        <end position="30"/>
    </location>
</feature>
<dbReference type="RefSeq" id="WP_170077531.1">
    <property type="nucleotide sequence ID" value="NZ_JABAFA010000019.1"/>
</dbReference>
<keyword evidence="1 3" id="KW-0807">Transducer</keyword>
<sequence>MKGMTLVKKSTCGYLLLIAFFVLFGIYAIYSGAKINQAAGIVNAWSDNFKITSNLSDSLNTARLKASMIFITNDPAKQAQLLKEFNDSKAAFEKNLDLADQWVNTHEFTNPESKEKSEASLQTIKENWKDYKDASKKTLDLYNAGKKEEAANSFESVARPSFLKMQESITEAEAFSAEKIDKYSNEVNATYASVRTTTIIVLVLVLLITIGVVLYLMREIKSGVNAVLKGAQEGEARNLAYRIPVDRSDEFGHIATSFNHMFDEIRDMTKEIQEAADVVGQSASQLTETAEQSAEATQSIAQSITEVAGSTQEQMDYVTKTKEEVDAFSEGVGKSLNTMNTIRSHVEVTTQMTQDGDKLVQATVEQMHSIADTVEHSSAVIEKLGERSKEIGAIIDTISGIAEQTNLLALNAAIEAARAGEHGRGFSVVAEEVRKLAEESQEAATKISDLIAAIQKETGEAVSAMETGRAEAEKGRANVQTTGEGFKAIMERIEGIHSDTQLIMGTMQDIDESGKKIVGYTDNIHGSSQKISSSTETVSAAAEEQSAGMEEIAASSRQLAEQAQKLKDALGKFRT</sequence>
<dbReference type="GO" id="GO:0007165">
    <property type="term" value="P:signal transduction"/>
    <property type="evidence" value="ECO:0007669"/>
    <property type="project" value="UniProtKB-KW"/>
</dbReference>
<dbReference type="SMART" id="SM00304">
    <property type="entry name" value="HAMP"/>
    <property type="match status" value="1"/>
</dbReference>
<dbReference type="CDD" id="cd06225">
    <property type="entry name" value="HAMP"/>
    <property type="match status" value="1"/>
</dbReference>
<feature type="domain" description="HAMP" evidence="7">
    <location>
        <begin position="218"/>
        <end position="270"/>
    </location>
</feature>
<dbReference type="PANTHER" id="PTHR32089">
    <property type="entry name" value="METHYL-ACCEPTING CHEMOTAXIS PROTEIN MCPB"/>
    <property type="match status" value="1"/>
</dbReference>
<dbReference type="InterPro" id="IPR024478">
    <property type="entry name" value="HlyB_4HB_MCP"/>
</dbReference>
<evidence type="ECO:0000256" key="4">
    <source>
        <dbReference type="SAM" id="MobiDB-lite"/>
    </source>
</evidence>
<dbReference type="PROSITE" id="PS50111">
    <property type="entry name" value="CHEMOTAXIS_TRANSDUC_2"/>
    <property type="match status" value="1"/>
</dbReference>
<proteinExistence type="inferred from homology"/>
<accession>A0A848BD05</accession>
<feature type="region of interest" description="Disordered" evidence="4">
    <location>
        <begin position="528"/>
        <end position="553"/>
    </location>
</feature>
<dbReference type="CDD" id="cd19411">
    <property type="entry name" value="MCP2201-like_sensor"/>
    <property type="match status" value="1"/>
</dbReference>
<dbReference type="SMART" id="SM00283">
    <property type="entry name" value="MA"/>
    <property type="match status" value="1"/>
</dbReference>
<gene>
    <name evidence="8" type="ORF">HF878_06415</name>
</gene>
<evidence type="ECO:0000313" key="8">
    <source>
        <dbReference type="EMBL" id="NMD99107.1"/>
    </source>
</evidence>
<keyword evidence="5" id="KW-1133">Transmembrane helix</keyword>
<dbReference type="Proteomes" id="UP000543804">
    <property type="component" value="Unassembled WGS sequence"/>
</dbReference>
<evidence type="ECO:0000256" key="1">
    <source>
        <dbReference type="ARBA" id="ARBA00023224"/>
    </source>
</evidence>
<organism evidence="8 9">
    <name type="scientific">Selenomonas bovis</name>
    <dbReference type="NCBI Taxonomy" id="416586"/>
    <lineage>
        <taxon>Bacteria</taxon>
        <taxon>Bacillati</taxon>
        <taxon>Bacillota</taxon>
        <taxon>Negativicutes</taxon>
        <taxon>Selenomonadales</taxon>
        <taxon>Selenomonadaceae</taxon>
        <taxon>Selenomonas</taxon>
    </lineage>
</organism>
<name>A0A848BD05_9FIRM</name>
<evidence type="ECO:0000259" key="6">
    <source>
        <dbReference type="PROSITE" id="PS50111"/>
    </source>
</evidence>
<feature type="domain" description="Methyl-accepting transducer" evidence="6">
    <location>
        <begin position="289"/>
        <end position="553"/>
    </location>
</feature>
<dbReference type="CDD" id="cd11386">
    <property type="entry name" value="MCP_signal"/>
    <property type="match status" value="1"/>
</dbReference>
<evidence type="ECO:0000259" key="7">
    <source>
        <dbReference type="PROSITE" id="PS50885"/>
    </source>
</evidence>
<dbReference type="InterPro" id="IPR003660">
    <property type="entry name" value="HAMP_dom"/>
</dbReference>
<dbReference type="Pfam" id="PF00015">
    <property type="entry name" value="MCPsignal"/>
    <property type="match status" value="1"/>
</dbReference>
<dbReference type="AlphaFoldDB" id="A0A848BD05"/>
<dbReference type="Gene3D" id="6.10.340.10">
    <property type="match status" value="1"/>
</dbReference>
<evidence type="ECO:0000256" key="5">
    <source>
        <dbReference type="SAM" id="Phobius"/>
    </source>
</evidence>
<comment type="similarity">
    <text evidence="2">Belongs to the methyl-accepting chemotaxis (MCP) protein family.</text>
</comment>
<dbReference type="InterPro" id="IPR004089">
    <property type="entry name" value="MCPsignal_dom"/>
</dbReference>
<evidence type="ECO:0000313" key="9">
    <source>
        <dbReference type="Proteomes" id="UP000543804"/>
    </source>
</evidence>
<reference evidence="8 9" key="1">
    <citation type="submission" date="2020-04" db="EMBL/GenBank/DDBJ databases">
        <authorList>
            <person name="Hitch T.C.A."/>
            <person name="Wylensek D."/>
            <person name="Clavel T."/>
        </authorList>
    </citation>
    <scope>NUCLEOTIDE SEQUENCE [LARGE SCALE GENOMIC DNA]</scope>
    <source>
        <strain evidence="8 9">PG-130-P53-12</strain>
    </source>
</reference>
<dbReference type="GO" id="GO:0016020">
    <property type="term" value="C:membrane"/>
    <property type="evidence" value="ECO:0007669"/>
    <property type="project" value="InterPro"/>
</dbReference>
<dbReference type="Pfam" id="PF00672">
    <property type="entry name" value="HAMP"/>
    <property type="match status" value="1"/>
</dbReference>
<dbReference type="SUPFAM" id="SSF58104">
    <property type="entry name" value="Methyl-accepting chemotaxis protein (MCP) signaling domain"/>
    <property type="match status" value="1"/>
</dbReference>